<dbReference type="EMBL" id="JBBUTF010000017">
    <property type="protein sequence ID" value="MEK8027838.1"/>
    <property type="molecule type" value="Genomic_DNA"/>
</dbReference>
<dbReference type="SUPFAM" id="SSF54523">
    <property type="entry name" value="Pili subunits"/>
    <property type="match status" value="1"/>
</dbReference>
<dbReference type="InterPro" id="IPR012902">
    <property type="entry name" value="N_methyl_site"/>
</dbReference>
<keyword evidence="2" id="KW-0812">Transmembrane</keyword>
<dbReference type="Gene3D" id="3.30.700.10">
    <property type="entry name" value="Glycoprotein, Type 4 Pilin"/>
    <property type="match status" value="1"/>
</dbReference>
<organism evidence="3 4">
    <name type="scientific">Pseudaquabacterium rugosum</name>
    <dbReference type="NCBI Taxonomy" id="2984194"/>
    <lineage>
        <taxon>Bacteria</taxon>
        <taxon>Pseudomonadati</taxon>
        <taxon>Pseudomonadota</taxon>
        <taxon>Betaproteobacteria</taxon>
        <taxon>Burkholderiales</taxon>
        <taxon>Sphaerotilaceae</taxon>
        <taxon>Pseudaquabacterium</taxon>
    </lineage>
</organism>
<dbReference type="InterPro" id="IPR031982">
    <property type="entry name" value="PilE-like"/>
</dbReference>
<evidence type="ECO:0000256" key="1">
    <source>
        <dbReference type="ARBA" id="ARBA00022481"/>
    </source>
</evidence>
<evidence type="ECO:0000313" key="3">
    <source>
        <dbReference type="EMBL" id="MEK8027838.1"/>
    </source>
</evidence>
<keyword evidence="1" id="KW-0488">Methylation</keyword>
<feature type="transmembrane region" description="Helical" evidence="2">
    <location>
        <begin position="31"/>
        <end position="49"/>
    </location>
</feature>
<keyword evidence="2" id="KW-0472">Membrane</keyword>
<name>A0ABU9BH19_9BURK</name>
<comment type="caution">
    <text evidence="3">The sequence shown here is derived from an EMBL/GenBank/DDBJ whole genome shotgun (WGS) entry which is preliminary data.</text>
</comment>
<dbReference type="InterPro" id="IPR045584">
    <property type="entry name" value="Pilin-like"/>
</dbReference>
<evidence type="ECO:0000313" key="4">
    <source>
        <dbReference type="Proteomes" id="UP001368500"/>
    </source>
</evidence>
<protein>
    <submittedName>
        <fullName evidence="3">Type IV pilin protein</fullName>
    </submittedName>
</protein>
<dbReference type="NCBIfam" id="TIGR02532">
    <property type="entry name" value="IV_pilin_GFxxxE"/>
    <property type="match status" value="1"/>
</dbReference>
<gene>
    <name evidence="3" type="ORF">AACH11_17910</name>
</gene>
<dbReference type="Pfam" id="PF16732">
    <property type="entry name" value="ComP_DUS"/>
    <property type="match status" value="1"/>
</dbReference>
<dbReference type="Proteomes" id="UP001368500">
    <property type="component" value="Unassembled WGS sequence"/>
</dbReference>
<dbReference type="PRINTS" id="PR00813">
    <property type="entry name" value="BCTERIALGSPG"/>
</dbReference>
<sequence length="172" mass="18307">MIAHAIRPYRTTDALRPIVRSIPHGVTLLELLIAVVVVGIISAIAYPSFTGAIRKSRRADAMAALTQVMQAQERWRANNTTYHDDIATLTGAPTQSHPPPGELNGHYDISITSGSATSSGYTAVAQARSDSSQYADTNCRSLRVTMSGGGIPSYTSTNASGTTNSPDICWVK</sequence>
<dbReference type="PROSITE" id="PS00409">
    <property type="entry name" value="PROKAR_NTER_METHYL"/>
    <property type="match status" value="1"/>
</dbReference>
<dbReference type="InterPro" id="IPR000983">
    <property type="entry name" value="Bac_GSPG_pilin"/>
</dbReference>
<keyword evidence="4" id="KW-1185">Reference proteome</keyword>
<dbReference type="Pfam" id="PF07963">
    <property type="entry name" value="N_methyl"/>
    <property type="match status" value="1"/>
</dbReference>
<evidence type="ECO:0000256" key="2">
    <source>
        <dbReference type="SAM" id="Phobius"/>
    </source>
</evidence>
<keyword evidence="2" id="KW-1133">Transmembrane helix</keyword>
<proteinExistence type="predicted"/>
<dbReference type="RefSeq" id="WP_341375619.1">
    <property type="nucleotide sequence ID" value="NZ_JBBUTF010000017.1"/>
</dbReference>
<reference evidence="3 4" key="1">
    <citation type="submission" date="2024-04" db="EMBL/GenBank/DDBJ databases">
        <title>Novel species of the genus Ideonella isolated from streams.</title>
        <authorList>
            <person name="Lu H."/>
        </authorList>
    </citation>
    <scope>NUCLEOTIDE SEQUENCE [LARGE SCALE GENOMIC DNA]</scope>
    <source>
        <strain evidence="3 4">BYS139W</strain>
    </source>
</reference>
<accession>A0ABU9BH19</accession>